<keyword evidence="2" id="KW-1185">Reference proteome</keyword>
<comment type="caution">
    <text evidence="1">The sequence shown here is derived from an EMBL/GenBank/DDBJ whole genome shotgun (WGS) entry which is preliminary data.</text>
</comment>
<evidence type="ECO:0000313" key="1">
    <source>
        <dbReference type="EMBL" id="KAJ8668165.1"/>
    </source>
</evidence>
<dbReference type="EMBL" id="CM056744">
    <property type="protein sequence ID" value="KAJ8668165.1"/>
    <property type="molecule type" value="Genomic_DNA"/>
</dbReference>
<reference evidence="1" key="1">
    <citation type="submission" date="2023-04" db="EMBL/GenBank/DDBJ databases">
        <title>A chromosome-level genome assembly of the parasitoid wasp Eretmocerus hayati.</title>
        <authorList>
            <person name="Zhong Y."/>
            <person name="Liu S."/>
            <person name="Liu Y."/>
        </authorList>
    </citation>
    <scope>NUCLEOTIDE SEQUENCE</scope>
    <source>
        <strain evidence="1">ZJU_SS_LIU_2023</strain>
    </source>
</reference>
<name>A0ACC2NAI2_9HYME</name>
<evidence type="ECO:0000313" key="2">
    <source>
        <dbReference type="Proteomes" id="UP001239111"/>
    </source>
</evidence>
<protein>
    <submittedName>
        <fullName evidence="1">Uncharacterized protein</fullName>
    </submittedName>
</protein>
<sequence>MLKKMIVRENFWYDDLPLPPIAVASTNFLPGGACKRQLNLYLQNLRKGTLWAATMFDASVKVPSGIIDGQTWQLGNFDQCYKLKMNLPNDNCKQEDMQGKYCLVEYKYGQRNFTTKTPSKLNLNFKLDESFWYAIEDRRDFRRIKRNILRIAICVPASCSAEDIQKTIQGSFGYFSQKYDLEVDVNVKEEDCQTSGKEHRFTTGAMIYGFILFLIVSLVIFATYFDGPANGVDNSETIQLDLNEILMCFSLRRNVSKLMEIHYNHRGLDILHFHRLVFLTLIMAGHAWLRYYVNPVRNKSFLELATENPFLIVIFNGSIMVDGFLAVGGLLTSYTLLCYLEKVKRSNFIILILFRFLRLTPLYAFVVFFYAYIFPLLGSGPLWPSIINAQADYCASTWWSNLFYLNNYVSSNQLCIFQSWYISVDFHCYILTIGLVSIFRRLPRKFGYSFLSLVTIMSIFIPFYMTYVRHLPPAFLPLPRTLTNLSVDKLFRDFYQKTHLRMSGYLVGVIAGSLLYDYRNVSWKISKRYSGILFSVSFITLVIGPWMLAYPYMNPNIKQSWFQMGLYAGLHRAVFATGICSAVLIISMSEGLDSLYKFLTPGWIQPLSRLTYGVFLSHNIIQSYHMGSVREEGIISPFMMMWNLIPDLILAYLIAFFIAMGIEYPFRTMEKYFIPKKQLGPSKEKAG</sequence>
<proteinExistence type="predicted"/>
<gene>
    <name evidence="1" type="ORF">QAD02_009828</name>
</gene>
<organism evidence="1 2">
    <name type="scientific">Eretmocerus hayati</name>
    <dbReference type="NCBI Taxonomy" id="131215"/>
    <lineage>
        <taxon>Eukaryota</taxon>
        <taxon>Metazoa</taxon>
        <taxon>Ecdysozoa</taxon>
        <taxon>Arthropoda</taxon>
        <taxon>Hexapoda</taxon>
        <taxon>Insecta</taxon>
        <taxon>Pterygota</taxon>
        <taxon>Neoptera</taxon>
        <taxon>Endopterygota</taxon>
        <taxon>Hymenoptera</taxon>
        <taxon>Apocrita</taxon>
        <taxon>Proctotrupomorpha</taxon>
        <taxon>Chalcidoidea</taxon>
        <taxon>Aphelinidae</taxon>
        <taxon>Aphelininae</taxon>
        <taxon>Eretmocerus</taxon>
    </lineage>
</organism>
<accession>A0ACC2NAI2</accession>
<dbReference type="Proteomes" id="UP001239111">
    <property type="component" value="Chromosome 4"/>
</dbReference>